<sequence length="567" mass="63431">MGLLTIGLMLCGLVSAATGFYTDPHCEKRAVGIVHLFEWKWTDIEKECPRLAQLGFCGVQTSVPTEHLVRPENSWEERYLPVSYDVVSRSGDEDQFINMVKACSATGVRIFVTLQLDHMSPESGLGFNGTPYNASTLDYPGVPYNASHFHTKADCSKPNLSPSSAPKDMQDCWALRYPDLDQSKPHVRDQIVKLLNKFVSMEVAGFFLANSLHIDPKDLQVIFDQVHDVKFGGRPFVTYEMVNTVPSSIDPRWFYPIGRVTDFSMSEVLGKAILEKDLSGLCLLLDSSTVLISRDYATVLPAEQAVVFVDNVDYQRGMSPPWVKVVTYKEPHLYELALSFVFASGYGIPRVMSSYNFTKPSQGPPTDDEGNILGVTQSAGHDCENGWICEHRFPNVKDMVKFSSTFRHQRINNCKAEKTKVSFSRGEEGHFWATLGTLDELRDDLPKVMKWNATSNEYIEELRTEGLTLMNLGGTATVAIYSGSLAPITLREEKKTTTPTTESTTTLPTTRKSTTTLPTTRKSTTTLPTTRKSTATLPTTRKSTTTSDNHETYNYFNNNRKTNNDFT</sequence>
<dbReference type="SMART" id="SM00642">
    <property type="entry name" value="Aamy"/>
    <property type="match status" value="1"/>
</dbReference>
<evidence type="ECO:0000313" key="13">
    <source>
        <dbReference type="EMBL" id="GFR91377.1"/>
    </source>
</evidence>
<feature type="signal peptide" evidence="11">
    <location>
        <begin position="1"/>
        <end position="16"/>
    </location>
</feature>
<gene>
    <name evidence="13" type="ORF">ElyMa_004326000</name>
</gene>
<dbReference type="PANTHER" id="PTHR43447">
    <property type="entry name" value="ALPHA-AMYLASE"/>
    <property type="match status" value="1"/>
</dbReference>
<dbReference type="EMBL" id="BMAT01008732">
    <property type="protein sequence ID" value="GFR91377.1"/>
    <property type="molecule type" value="Genomic_DNA"/>
</dbReference>
<evidence type="ECO:0000256" key="8">
    <source>
        <dbReference type="ARBA" id="ARBA00023277"/>
    </source>
</evidence>
<dbReference type="PRINTS" id="PR00110">
    <property type="entry name" value="ALPHAAMYLASE"/>
</dbReference>
<comment type="caution">
    <text evidence="13">The sequence shown here is derived from an EMBL/GenBank/DDBJ whole genome shotgun (WGS) entry which is preliminary data.</text>
</comment>
<evidence type="ECO:0000256" key="7">
    <source>
        <dbReference type="ARBA" id="ARBA00023214"/>
    </source>
</evidence>
<keyword evidence="7" id="KW-0868">Chloride</keyword>
<protein>
    <recommendedName>
        <fullName evidence="5">alpha-amylase</fullName>
        <ecNumber evidence="5">3.2.1.1</ecNumber>
    </recommendedName>
</protein>
<accession>A0AAV4GZR2</accession>
<evidence type="ECO:0000256" key="5">
    <source>
        <dbReference type="ARBA" id="ARBA00012595"/>
    </source>
</evidence>
<evidence type="ECO:0000256" key="10">
    <source>
        <dbReference type="SAM" id="MobiDB-lite"/>
    </source>
</evidence>
<dbReference type="GO" id="GO:0004556">
    <property type="term" value="F:alpha-amylase activity"/>
    <property type="evidence" value="ECO:0007669"/>
    <property type="project" value="UniProtKB-EC"/>
</dbReference>
<feature type="chain" id="PRO_5043808648" description="alpha-amylase" evidence="11">
    <location>
        <begin position="17"/>
        <end position="567"/>
    </location>
</feature>
<comment type="cofactor">
    <cofactor evidence="2">
        <name>Ca(2+)</name>
        <dbReference type="ChEBI" id="CHEBI:29108"/>
    </cofactor>
</comment>
<comment type="catalytic activity">
    <reaction evidence="1">
        <text>Endohydrolysis of (1-&gt;4)-alpha-D-glucosidic linkages in polysaccharides containing three or more (1-&gt;4)-alpha-linked D-glucose units.</text>
        <dbReference type="EC" id="3.2.1.1"/>
    </reaction>
</comment>
<keyword evidence="14" id="KW-1185">Reference proteome</keyword>
<reference evidence="13 14" key="1">
    <citation type="journal article" date="2021" name="Elife">
        <title>Chloroplast acquisition without the gene transfer in kleptoplastic sea slugs, Plakobranchus ocellatus.</title>
        <authorList>
            <person name="Maeda T."/>
            <person name="Takahashi S."/>
            <person name="Yoshida T."/>
            <person name="Shimamura S."/>
            <person name="Takaki Y."/>
            <person name="Nagai Y."/>
            <person name="Toyoda A."/>
            <person name="Suzuki Y."/>
            <person name="Arimoto A."/>
            <person name="Ishii H."/>
            <person name="Satoh N."/>
            <person name="Nishiyama T."/>
            <person name="Hasebe M."/>
            <person name="Maruyama T."/>
            <person name="Minagawa J."/>
            <person name="Obokata J."/>
            <person name="Shigenobu S."/>
        </authorList>
    </citation>
    <scope>NUCLEOTIDE SEQUENCE [LARGE SCALE GENOMIC DNA]</scope>
</reference>
<evidence type="ECO:0000256" key="11">
    <source>
        <dbReference type="SAM" id="SignalP"/>
    </source>
</evidence>
<evidence type="ECO:0000256" key="6">
    <source>
        <dbReference type="ARBA" id="ARBA00022801"/>
    </source>
</evidence>
<comment type="similarity">
    <text evidence="4">Belongs to the glycosyl hydrolase 13 family.</text>
</comment>
<keyword evidence="6" id="KW-0378">Hydrolase</keyword>
<feature type="region of interest" description="Disordered" evidence="10">
    <location>
        <begin position="493"/>
        <end position="567"/>
    </location>
</feature>
<evidence type="ECO:0000256" key="9">
    <source>
        <dbReference type="ARBA" id="ARBA00023295"/>
    </source>
</evidence>
<evidence type="ECO:0000256" key="2">
    <source>
        <dbReference type="ARBA" id="ARBA00001913"/>
    </source>
</evidence>
<dbReference type="Gene3D" id="3.20.20.80">
    <property type="entry name" value="Glycosidases"/>
    <property type="match status" value="1"/>
</dbReference>
<name>A0AAV4GZR2_9GAST</name>
<dbReference type="InterPro" id="IPR006046">
    <property type="entry name" value="Alpha_amylase"/>
</dbReference>
<dbReference type="AlphaFoldDB" id="A0AAV4GZR2"/>
<evidence type="ECO:0000256" key="4">
    <source>
        <dbReference type="ARBA" id="ARBA00008061"/>
    </source>
</evidence>
<dbReference type="Proteomes" id="UP000762676">
    <property type="component" value="Unassembled WGS sequence"/>
</dbReference>
<dbReference type="EC" id="3.2.1.1" evidence="5"/>
<keyword evidence="9" id="KW-0326">Glycosidase</keyword>
<dbReference type="InterPro" id="IPR017853">
    <property type="entry name" value="GH"/>
</dbReference>
<evidence type="ECO:0000313" key="14">
    <source>
        <dbReference type="Proteomes" id="UP000762676"/>
    </source>
</evidence>
<comment type="cofactor">
    <cofactor evidence="3">
        <name>chloride</name>
        <dbReference type="ChEBI" id="CHEBI:17996"/>
    </cofactor>
</comment>
<evidence type="ECO:0000256" key="3">
    <source>
        <dbReference type="ARBA" id="ARBA00001923"/>
    </source>
</evidence>
<evidence type="ECO:0000256" key="1">
    <source>
        <dbReference type="ARBA" id="ARBA00000548"/>
    </source>
</evidence>
<feature type="compositionally biased region" description="Low complexity" evidence="10">
    <location>
        <begin position="497"/>
        <end position="567"/>
    </location>
</feature>
<proteinExistence type="inferred from homology"/>
<dbReference type="GO" id="GO:0005975">
    <property type="term" value="P:carbohydrate metabolic process"/>
    <property type="evidence" value="ECO:0007669"/>
    <property type="project" value="InterPro"/>
</dbReference>
<dbReference type="GO" id="GO:0043169">
    <property type="term" value="F:cation binding"/>
    <property type="evidence" value="ECO:0007669"/>
    <property type="project" value="InterPro"/>
</dbReference>
<keyword evidence="11" id="KW-0732">Signal</keyword>
<dbReference type="SUPFAM" id="SSF51445">
    <property type="entry name" value="(Trans)glycosidases"/>
    <property type="match status" value="1"/>
</dbReference>
<keyword evidence="8" id="KW-0119">Carbohydrate metabolism</keyword>
<organism evidence="13 14">
    <name type="scientific">Elysia marginata</name>
    <dbReference type="NCBI Taxonomy" id="1093978"/>
    <lineage>
        <taxon>Eukaryota</taxon>
        <taxon>Metazoa</taxon>
        <taxon>Spiralia</taxon>
        <taxon>Lophotrochozoa</taxon>
        <taxon>Mollusca</taxon>
        <taxon>Gastropoda</taxon>
        <taxon>Heterobranchia</taxon>
        <taxon>Euthyneura</taxon>
        <taxon>Panpulmonata</taxon>
        <taxon>Sacoglossa</taxon>
        <taxon>Placobranchoidea</taxon>
        <taxon>Plakobranchidae</taxon>
        <taxon>Elysia</taxon>
    </lineage>
</organism>
<evidence type="ECO:0000259" key="12">
    <source>
        <dbReference type="SMART" id="SM00642"/>
    </source>
</evidence>
<feature type="domain" description="Glycosyl hydrolase family 13 catalytic" evidence="12">
    <location>
        <begin position="31"/>
        <end position="403"/>
    </location>
</feature>
<dbReference type="InterPro" id="IPR006047">
    <property type="entry name" value="GH13_cat_dom"/>
</dbReference>